<dbReference type="AlphaFoldDB" id="A0A7J2RZN6"/>
<dbReference type="InterPro" id="IPR029060">
    <property type="entry name" value="PIN-like_dom_sf"/>
</dbReference>
<accession>A0A7J2RZN6</accession>
<name>A0A7J2RZN6_9EURY</name>
<reference evidence="1" key="1">
    <citation type="journal article" date="2020" name="mSystems">
        <title>Genome- and Community-Level Interaction Insights into Carbon Utilization and Element Cycling Functions of Hydrothermarchaeota in Hydrothermal Sediment.</title>
        <authorList>
            <person name="Zhou Z."/>
            <person name="Liu Y."/>
            <person name="Xu W."/>
            <person name="Pan J."/>
            <person name="Luo Z.H."/>
            <person name="Li M."/>
        </authorList>
    </citation>
    <scope>NUCLEOTIDE SEQUENCE [LARGE SCALE GENOMIC DNA]</scope>
    <source>
        <strain evidence="1">HyVt-386</strain>
    </source>
</reference>
<organism evidence="1">
    <name type="scientific">Candidatus Syntropharchaeum butanivorans</name>
    <dbReference type="NCBI Taxonomy" id="1839936"/>
    <lineage>
        <taxon>Archaea</taxon>
        <taxon>Methanobacteriati</taxon>
        <taxon>Methanobacteriota</taxon>
        <taxon>Stenosarchaea group</taxon>
        <taxon>Methanomicrobia</taxon>
        <taxon>Methanosarcinales</taxon>
        <taxon>ANME-2 cluster</taxon>
        <taxon>Candidatus Syntropharchaeum</taxon>
    </lineage>
</organism>
<dbReference type="Proteomes" id="UP000885936">
    <property type="component" value="Unassembled WGS sequence"/>
</dbReference>
<gene>
    <name evidence="1" type="ORF">ENI32_02170</name>
</gene>
<comment type="caution">
    <text evidence="1">The sequence shown here is derived from an EMBL/GenBank/DDBJ whole genome shotgun (WGS) entry which is preliminary data.</text>
</comment>
<protein>
    <submittedName>
        <fullName evidence="1">Uncharacterized protein</fullName>
    </submittedName>
</protein>
<dbReference type="SUPFAM" id="SSF88723">
    <property type="entry name" value="PIN domain-like"/>
    <property type="match status" value="1"/>
</dbReference>
<evidence type="ECO:0000313" key="1">
    <source>
        <dbReference type="EMBL" id="HEC56681.1"/>
    </source>
</evidence>
<sequence>MGYVLGEFIGIGRNRKFGKSLEEMMNIYRSEISKKCGLIHFKYDSKKDELFDPLTFDEWIFAEIYLEGDAKSQDGKELGKQSLRKIITLSGDECVSQFGGLPDLDLHPVFTKIDKIEYKAPFFEMLLFTQMASYSIRYNMSLKDAIHYCYAKWENVNRIITTDENFLKVQKNQDYNDIPIQHPKEIIEKCNLENE</sequence>
<proteinExistence type="predicted"/>
<dbReference type="EMBL" id="DRIE01000034">
    <property type="protein sequence ID" value="HEC56681.1"/>
    <property type="molecule type" value="Genomic_DNA"/>
</dbReference>